<feature type="transmembrane region" description="Helical" evidence="1">
    <location>
        <begin position="125"/>
        <end position="143"/>
    </location>
</feature>
<keyword evidence="1" id="KW-1133">Transmembrane helix</keyword>
<feature type="transmembrane region" description="Helical" evidence="1">
    <location>
        <begin position="6"/>
        <end position="28"/>
    </location>
</feature>
<evidence type="ECO:0008006" key="4">
    <source>
        <dbReference type="Google" id="ProtNLM"/>
    </source>
</evidence>
<feature type="transmembrane region" description="Helical" evidence="1">
    <location>
        <begin position="35"/>
        <end position="59"/>
    </location>
</feature>
<dbReference type="Proteomes" id="UP000228635">
    <property type="component" value="Unassembled WGS sequence"/>
</dbReference>
<proteinExistence type="predicted"/>
<organism evidence="2 3">
    <name type="scientific">Candidatus Harrisonbacteria bacterium CG10_big_fil_rev_8_21_14_0_10_42_17</name>
    <dbReference type="NCBI Taxonomy" id="1974584"/>
    <lineage>
        <taxon>Bacteria</taxon>
        <taxon>Candidatus Harrisoniibacteriota</taxon>
    </lineage>
</organism>
<name>A0A2M6WHW0_9BACT</name>
<gene>
    <name evidence="2" type="ORF">COU08_02690</name>
</gene>
<comment type="caution">
    <text evidence="2">The sequence shown here is derived from an EMBL/GenBank/DDBJ whole genome shotgun (WGS) entry which is preliminary data.</text>
</comment>
<sequence length="158" mass="17203">MSFKHYAVPITLGILLGILQNTSLGIVLGIKPNSILVLAIVFSLFAESILQYAIVLFTAVVMVQFAVFETSIASALAMVGLLVYLFREALPGKMWLNSIGTTVLGTLAFYVLVDAGFIIQEPGTLFREIVVNSGLAIVLYLVLEKLLTSHEKTFTYSI</sequence>
<evidence type="ECO:0000256" key="1">
    <source>
        <dbReference type="SAM" id="Phobius"/>
    </source>
</evidence>
<evidence type="ECO:0000313" key="3">
    <source>
        <dbReference type="Proteomes" id="UP000228635"/>
    </source>
</evidence>
<keyword evidence="1" id="KW-0812">Transmembrane</keyword>
<protein>
    <recommendedName>
        <fullName evidence="4">Rod shape-determining protein MreD</fullName>
    </recommendedName>
</protein>
<evidence type="ECO:0000313" key="2">
    <source>
        <dbReference type="EMBL" id="PIT92388.1"/>
    </source>
</evidence>
<reference evidence="3" key="1">
    <citation type="submission" date="2017-09" db="EMBL/GenBank/DDBJ databases">
        <title>Depth-based differentiation of microbial function through sediment-hosted aquifers and enrichment of novel symbionts in the deep terrestrial subsurface.</title>
        <authorList>
            <person name="Probst A.J."/>
            <person name="Ladd B."/>
            <person name="Jarett J.K."/>
            <person name="Geller-Mcgrath D.E."/>
            <person name="Sieber C.M.K."/>
            <person name="Emerson J.B."/>
            <person name="Anantharaman K."/>
            <person name="Thomas B.C."/>
            <person name="Malmstrom R."/>
            <person name="Stieglmeier M."/>
            <person name="Klingl A."/>
            <person name="Woyke T."/>
            <person name="Ryan C.M."/>
            <person name="Banfield J.F."/>
        </authorList>
    </citation>
    <scope>NUCLEOTIDE SEQUENCE [LARGE SCALE GENOMIC DNA]</scope>
</reference>
<keyword evidence="1" id="KW-0472">Membrane</keyword>
<dbReference type="EMBL" id="PFBA01000024">
    <property type="protein sequence ID" value="PIT92388.1"/>
    <property type="molecule type" value="Genomic_DNA"/>
</dbReference>
<feature type="transmembrane region" description="Helical" evidence="1">
    <location>
        <begin position="98"/>
        <end position="119"/>
    </location>
</feature>
<feature type="transmembrane region" description="Helical" evidence="1">
    <location>
        <begin position="65"/>
        <end position="86"/>
    </location>
</feature>
<accession>A0A2M6WHW0</accession>
<dbReference type="AlphaFoldDB" id="A0A2M6WHW0"/>